<comment type="caution">
    <text evidence="3">The sequence shown here is derived from an EMBL/GenBank/DDBJ whole genome shotgun (WGS) entry which is preliminary data.</text>
</comment>
<reference evidence="3 4" key="1">
    <citation type="submission" date="2019-09" db="EMBL/GenBank/DDBJ databases">
        <title>Genome sequence of Rhodovastum atsumiense, a diverse member of the Acetobacteraceae family of non-sulfur purple photosynthetic bacteria.</title>
        <authorList>
            <person name="Meyer T."/>
            <person name="Kyndt J."/>
        </authorList>
    </citation>
    <scope>NUCLEOTIDE SEQUENCE [LARGE SCALE GENOMIC DNA]</scope>
    <source>
        <strain evidence="3 4">DSM 21279</strain>
    </source>
</reference>
<dbReference type="InterPro" id="IPR002931">
    <property type="entry name" value="Transglutaminase-like"/>
</dbReference>
<dbReference type="Gene3D" id="2.60.40.3140">
    <property type="match status" value="1"/>
</dbReference>
<evidence type="ECO:0000313" key="4">
    <source>
        <dbReference type="Proteomes" id="UP000325255"/>
    </source>
</evidence>
<organism evidence="3 4">
    <name type="scientific">Rhodovastum atsumiense</name>
    <dbReference type="NCBI Taxonomy" id="504468"/>
    <lineage>
        <taxon>Bacteria</taxon>
        <taxon>Pseudomonadati</taxon>
        <taxon>Pseudomonadota</taxon>
        <taxon>Alphaproteobacteria</taxon>
        <taxon>Acetobacterales</taxon>
        <taxon>Acetobacteraceae</taxon>
        <taxon>Rhodovastum</taxon>
    </lineage>
</organism>
<evidence type="ECO:0000259" key="2">
    <source>
        <dbReference type="Pfam" id="PF12969"/>
    </source>
</evidence>
<dbReference type="EMBL" id="VWPK01000036">
    <property type="protein sequence ID" value="KAA5610230.1"/>
    <property type="molecule type" value="Genomic_DNA"/>
</dbReference>
<dbReference type="Gene3D" id="3.10.620.30">
    <property type="match status" value="1"/>
</dbReference>
<dbReference type="Pfam" id="PF01841">
    <property type="entry name" value="Transglut_core"/>
    <property type="match status" value="1"/>
</dbReference>
<dbReference type="Gene3D" id="2.60.120.1130">
    <property type="match status" value="1"/>
</dbReference>
<feature type="domain" description="DUF3857" evidence="2">
    <location>
        <begin position="79"/>
        <end position="235"/>
    </location>
</feature>
<dbReference type="SUPFAM" id="SSF54001">
    <property type="entry name" value="Cysteine proteinases"/>
    <property type="match status" value="1"/>
</dbReference>
<dbReference type="Proteomes" id="UP000325255">
    <property type="component" value="Unassembled WGS sequence"/>
</dbReference>
<sequence>MSAIYGGHVPVHETAMILWLRTALRPVLLVLLLVAPARAQEMATPQEPPVTAGTIVPPSPKHVAHVRVDRAVTVFTVNADGTYTETAELDHTLLTQRGVAQRDRAAVTFYSRSQRLEVLEAWVDQPDGTRLPVGPEGRFTRPSAASQGAPGFTGSQTTTVVFPQVRPGSRTHIKYRRIQTTPPLLGFNAWSEGELENAAVEDRLVIDAPAGLPLYWKSRGSVTVTETSEAGRRRIEAVIAPSSGQAPERDAVASSDFQPIFLASTLPDLASLGAIYYRQSQERAVVTPEIATLAARIVGERTGLDAARAIYDWVSVNIRYVAVYLNPDDGWVPHEAAEVLRNGYGDCKDHTVLMQTLLAARGIVGQAALIHWGNRYNDLPLAHPFQFNHAIIYLPDYDLFLNPTNPYAPFGSLDRTLSGKTVVIATGTGRVLRTPASTPASYRYAIASRVGIDDEGNIDGSAGYVLSPNVDTGFRSWLANASSPRDLAERLLLGTPEGGFGSLQASDPRDLGTPLAVTATWRSPHGVTFRDGAAAITIPAGPDIKPVYGLRRYLSASGSRHTPMLVGATDLSWTTTISLPAGLTATTLPAPVTVRTPAGHYTARYERAGAQVLVQRNLVIAQDVFQPAEYPDLERLLYAALDDARATMTLARAEVGIR</sequence>
<dbReference type="AlphaFoldDB" id="A0A5M6IPM7"/>
<feature type="domain" description="Transglutaminase-like" evidence="1">
    <location>
        <begin position="292"/>
        <end position="363"/>
    </location>
</feature>
<protein>
    <submittedName>
        <fullName evidence="3">DUF3857 domain-containing protein</fullName>
    </submittedName>
</protein>
<dbReference type="InterPro" id="IPR024618">
    <property type="entry name" value="DUF3857"/>
</dbReference>
<dbReference type="InterPro" id="IPR038765">
    <property type="entry name" value="Papain-like_cys_pep_sf"/>
</dbReference>
<evidence type="ECO:0000313" key="3">
    <source>
        <dbReference type="EMBL" id="KAA5610230.1"/>
    </source>
</evidence>
<keyword evidence="4" id="KW-1185">Reference proteome</keyword>
<gene>
    <name evidence="3" type="ORF">F1189_20465</name>
</gene>
<accession>A0A5M6IPM7</accession>
<dbReference type="OrthoDB" id="98874at2"/>
<dbReference type="Pfam" id="PF12969">
    <property type="entry name" value="DUF3857"/>
    <property type="match status" value="1"/>
</dbReference>
<name>A0A5M6IPM7_9PROT</name>
<evidence type="ECO:0000259" key="1">
    <source>
        <dbReference type="Pfam" id="PF01841"/>
    </source>
</evidence>
<proteinExistence type="predicted"/>